<sequence length="55" mass="6242">MNKSSCFSLDFVSVIKANIRNESWLSNKTCAALCPLLFLMLPSSIRFNFFFSCAQ</sequence>
<dbReference type="EMBL" id="CM004393">
    <property type="protein sequence ID" value="OAY45386.1"/>
    <property type="molecule type" value="Genomic_DNA"/>
</dbReference>
<reference evidence="1" key="1">
    <citation type="submission" date="2016-02" db="EMBL/GenBank/DDBJ databases">
        <title>WGS assembly of Manihot esculenta.</title>
        <authorList>
            <person name="Bredeson J.V."/>
            <person name="Prochnik S.E."/>
            <person name="Lyons J.B."/>
            <person name="Schmutz J."/>
            <person name="Grimwood J."/>
            <person name="Vrebalov J."/>
            <person name="Bart R.S."/>
            <person name="Amuge T."/>
            <person name="Ferguson M.E."/>
            <person name="Green R."/>
            <person name="Putnam N."/>
            <person name="Stites J."/>
            <person name="Rounsley S."/>
            <person name="Rokhsar D.S."/>
        </authorList>
    </citation>
    <scope>NUCLEOTIDE SEQUENCE [LARGE SCALE GENOMIC DNA]</scope>
    <source>
        <tissue evidence="1">Leaf</tissue>
    </source>
</reference>
<name>A0A2C9VIT7_MANES</name>
<proteinExistence type="predicted"/>
<gene>
    <name evidence="1" type="ORF">MANES_07G056200</name>
</gene>
<protein>
    <submittedName>
        <fullName evidence="1">Uncharacterized protein</fullName>
    </submittedName>
</protein>
<dbReference type="AlphaFoldDB" id="A0A2C9VIT7"/>
<organism evidence="1">
    <name type="scientific">Manihot esculenta</name>
    <name type="common">Cassava</name>
    <name type="synonym">Jatropha manihot</name>
    <dbReference type="NCBI Taxonomy" id="3983"/>
    <lineage>
        <taxon>Eukaryota</taxon>
        <taxon>Viridiplantae</taxon>
        <taxon>Streptophyta</taxon>
        <taxon>Embryophyta</taxon>
        <taxon>Tracheophyta</taxon>
        <taxon>Spermatophyta</taxon>
        <taxon>Magnoliopsida</taxon>
        <taxon>eudicotyledons</taxon>
        <taxon>Gunneridae</taxon>
        <taxon>Pentapetalae</taxon>
        <taxon>rosids</taxon>
        <taxon>fabids</taxon>
        <taxon>Malpighiales</taxon>
        <taxon>Euphorbiaceae</taxon>
        <taxon>Crotonoideae</taxon>
        <taxon>Manihoteae</taxon>
        <taxon>Manihot</taxon>
    </lineage>
</organism>
<accession>A0A2C9VIT7</accession>
<evidence type="ECO:0000313" key="1">
    <source>
        <dbReference type="EMBL" id="OAY45386.1"/>
    </source>
</evidence>